<accession>A0A8T0V7Z1</accession>
<dbReference type="EMBL" id="CM029041">
    <property type="protein sequence ID" value="KAG2630487.1"/>
    <property type="molecule type" value="Genomic_DNA"/>
</dbReference>
<evidence type="ECO:0000256" key="1">
    <source>
        <dbReference type="SAM" id="MobiDB-lite"/>
    </source>
</evidence>
<dbReference type="Proteomes" id="UP000823388">
    <property type="component" value="Chromosome 3K"/>
</dbReference>
<evidence type="ECO:0000313" key="3">
    <source>
        <dbReference type="Proteomes" id="UP000823388"/>
    </source>
</evidence>
<sequence>MDRGGGDLSGRRLPARSMHLQLQTGTVRISESQWRAERNYVLSRGGSARRRRARQRYSQTPPPPCSACSSRRSSRASSSAAIAAAMGIDSTGELQATWRSTRVGRRRLERDAGRRRVERGRRDPVPEREVLLGRWG</sequence>
<feature type="region of interest" description="Disordered" evidence="1">
    <location>
        <begin position="40"/>
        <end position="82"/>
    </location>
</feature>
<comment type="caution">
    <text evidence="2">The sequence shown here is derived from an EMBL/GenBank/DDBJ whole genome shotgun (WGS) entry which is preliminary data.</text>
</comment>
<reference evidence="2" key="1">
    <citation type="submission" date="2020-05" db="EMBL/GenBank/DDBJ databases">
        <title>WGS assembly of Panicum virgatum.</title>
        <authorList>
            <person name="Lovell J.T."/>
            <person name="Jenkins J."/>
            <person name="Shu S."/>
            <person name="Juenger T.E."/>
            <person name="Schmutz J."/>
        </authorList>
    </citation>
    <scope>NUCLEOTIDE SEQUENCE</scope>
    <source>
        <strain evidence="2">AP13</strain>
    </source>
</reference>
<keyword evidence="3" id="KW-1185">Reference proteome</keyword>
<proteinExistence type="predicted"/>
<evidence type="ECO:0000313" key="2">
    <source>
        <dbReference type="EMBL" id="KAG2630487.1"/>
    </source>
</evidence>
<feature type="region of interest" description="Disordered" evidence="1">
    <location>
        <begin position="106"/>
        <end position="136"/>
    </location>
</feature>
<dbReference type="AlphaFoldDB" id="A0A8T0V7Z1"/>
<gene>
    <name evidence="2" type="ORF">PVAP13_3KG566601</name>
</gene>
<organism evidence="2 3">
    <name type="scientific">Panicum virgatum</name>
    <name type="common">Blackwell switchgrass</name>
    <dbReference type="NCBI Taxonomy" id="38727"/>
    <lineage>
        <taxon>Eukaryota</taxon>
        <taxon>Viridiplantae</taxon>
        <taxon>Streptophyta</taxon>
        <taxon>Embryophyta</taxon>
        <taxon>Tracheophyta</taxon>
        <taxon>Spermatophyta</taxon>
        <taxon>Magnoliopsida</taxon>
        <taxon>Liliopsida</taxon>
        <taxon>Poales</taxon>
        <taxon>Poaceae</taxon>
        <taxon>PACMAD clade</taxon>
        <taxon>Panicoideae</taxon>
        <taxon>Panicodae</taxon>
        <taxon>Paniceae</taxon>
        <taxon>Panicinae</taxon>
        <taxon>Panicum</taxon>
        <taxon>Panicum sect. Hiantes</taxon>
    </lineage>
</organism>
<feature type="compositionally biased region" description="Low complexity" evidence="1">
    <location>
        <begin position="66"/>
        <end position="82"/>
    </location>
</feature>
<protein>
    <submittedName>
        <fullName evidence="2">Uncharacterized protein</fullName>
    </submittedName>
</protein>
<name>A0A8T0V7Z1_PANVG</name>